<evidence type="ECO:0000256" key="5">
    <source>
        <dbReference type="ARBA" id="ARBA00022505"/>
    </source>
</evidence>
<evidence type="ECO:0000256" key="10">
    <source>
        <dbReference type="ARBA" id="ARBA00047317"/>
    </source>
</evidence>
<keyword evidence="8 11" id="KW-0460">Magnesium</keyword>
<dbReference type="RefSeq" id="WP_011644646.1">
    <property type="nucleotide sequence ID" value="NC_008347.1"/>
</dbReference>
<accession>Q0AL41</accession>
<comment type="similarity">
    <text evidence="4 11">Belongs to the MoeA family.</text>
</comment>
<dbReference type="FunFam" id="2.170.190.11:FF:000001">
    <property type="entry name" value="Molybdopterin molybdenumtransferase"/>
    <property type="match status" value="1"/>
</dbReference>
<dbReference type="InterPro" id="IPR005111">
    <property type="entry name" value="MoeA_C_domain_IV"/>
</dbReference>
<dbReference type="AlphaFoldDB" id="Q0AL41"/>
<dbReference type="STRING" id="394221.Mmar10_2716"/>
<dbReference type="EMBL" id="CP000449">
    <property type="protein sequence ID" value="ABI67002.1"/>
    <property type="molecule type" value="Genomic_DNA"/>
</dbReference>
<dbReference type="Gene3D" id="2.170.190.11">
    <property type="entry name" value="Molybdopterin biosynthesis moea protein, domain 3"/>
    <property type="match status" value="1"/>
</dbReference>
<evidence type="ECO:0000256" key="9">
    <source>
        <dbReference type="ARBA" id="ARBA00023150"/>
    </source>
</evidence>
<dbReference type="GO" id="GO:0061599">
    <property type="term" value="F:molybdopterin molybdotransferase activity"/>
    <property type="evidence" value="ECO:0007669"/>
    <property type="project" value="UniProtKB-UniRule"/>
</dbReference>
<keyword evidence="7 11" id="KW-0479">Metal-binding</keyword>
<evidence type="ECO:0000313" key="13">
    <source>
        <dbReference type="EMBL" id="ABI67002.1"/>
    </source>
</evidence>
<dbReference type="UniPathway" id="UPA00344"/>
<evidence type="ECO:0000259" key="12">
    <source>
        <dbReference type="SMART" id="SM00852"/>
    </source>
</evidence>
<dbReference type="InterPro" id="IPR001453">
    <property type="entry name" value="MoaB/Mog_dom"/>
</dbReference>
<dbReference type="Proteomes" id="UP000001964">
    <property type="component" value="Chromosome"/>
</dbReference>
<comment type="pathway">
    <text evidence="3 11">Cofactor biosynthesis; molybdopterin biosynthesis.</text>
</comment>
<dbReference type="SMART" id="SM00852">
    <property type="entry name" value="MoCF_biosynth"/>
    <property type="match status" value="1"/>
</dbReference>
<keyword evidence="9 11" id="KW-0501">Molybdenum cofactor biosynthesis</keyword>
<dbReference type="OrthoDB" id="9804758at2"/>
<sequence length="396" mass="41086" precursor="true">MISLDTALRTLNDHIQTLGAERVPLSAAAGRILAEPVTALRTQPPFAASAMDGYAVRASDLGGGDTCLTTVGESAAGHASSRPLGAGEAMRISTGAPIPSGADQVVIQENVSLQDDRIQLRDRSSPGNNIRPAGTDFRAGDTLLTQGDPLTPAALSLLASAGLTELCLVRRPLVAILSTGDELVEPGEATRPDQIINSLAPAVAAMVQNWGGVPRYIGIARDTPEDVRNKIADASEADILVTIGGASVGDHDHLRTVFKEMGGQTYFEKIATKPGKPTWFGSLGGHWVLGLPGNPVSAMVMALLCLKPALARLSGTRHETVFVTAELGSALPANGPRETFVRARFDPATGLTSPLTNQDSSAASALVAANCLIRRPADAKAAPKGASTEIVLLDHP</sequence>
<evidence type="ECO:0000256" key="4">
    <source>
        <dbReference type="ARBA" id="ARBA00010763"/>
    </source>
</evidence>
<dbReference type="Gene3D" id="3.90.105.10">
    <property type="entry name" value="Molybdopterin biosynthesis moea protein, domain 2"/>
    <property type="match status" value="1"/>
</dbReference>
<dbReference type="NCBIfam" id="NF045515">
    <property type="entry name" value="Glp_gephyrin"/>
    <property type="match status" value="1"/>
</dbReference>
<dbReference type="Gene3D" id="3.40.980.10">
    <property type="entry name" value="MoaB/Mog-like domain"/>
    <property type="match status" value="1"/>
</dbReference>
<dbReference type="EC" id="2.10.1.1" evidence="11"/>
<dbReference type="InterPro" id="IPR036688">
    <property type="entry name" value="MoeA_C_domain_IV_sf"/>
</dbReference>
<dbReference type="FunFam" id="3.40.980.10:FF:000004">
    <property type="entry name" value="Molybdopterin molybdenumtransferase"/>
    <property type="match status" value="1"/>
</dbReference>
<keyword evidence="14" id="KW-1185">Reference proteome</keyword>
<evidence type="ECO:0000313" key="14">
    <source>
        <dbReference type="Proteomes" id="UP000001964"/>
    </source>
</evidence>
<dbReference type="GO" id="GO:0046872">
    <property type="term" value="F:metal ion binding"/>
    <property type="evidence" value="ECO:0007669"/>
    <property type="project" value="UniProtKB-UniRule"/>
</dbReference>
<evidence type="ECO:0000256" key="8">
    <source>
        <dbReference type="ARBA" id="ARBA00022842"/>
    </source>
</evidence>
<feature type="domain" description="MoaB/Mog" evidence="12">
    <location>
        <begin position="175"/>
        <end position="312"/>
    </location>
</feature>
<dbReference type="Pfam" id="PF00994">
    <property type="entry name" value="MoCF_biosynth"/>
    <property type="match status" value="1"/>
</dbReference>
<dbReference type="InterPro" id="IPR036425">
    <property type="entry name" value="MoaB/Mog-like_dom_sf"/>
</dbReference>
<dbReference type="InterPro" id="IPR005110">
    <property type="entry name" value="MoeA_linker/N"/>
</dbReference>
<dbReference type="SUPFAM" id="SSF53218">
    <property type="entry name" value="Molybdenum cofactor biosynthesis proteins"/>
    <property type="match status" value="1"/>
</dbReference>
<dbReference type="InterPro" id="IPR038987">
    <property type="entry name" value="MoeA-like"/>
</dbReference>
<gene>
    <name evidence="13" type="ordered locus">Mmar10_2716</name>
</gene>
<evidence type="ECO:0000256" key="2">
    <source>
        <dbReference type="ARBA" id="ARBA00002901"/>
    </source>
</evidence>
<dbReference type="Pfam" id="PF03454">
    <property type="entry name" value="MoeA_C"/>
    <property type="match status" value="1"/>
</dbReference>
<evidence type="ECO:0000256" key="3">
    <source>
        <dbReference type="ARBA" id="ARBA00005046"/>
    </source>
</evidence>
<dbReference type="KEGG" id="mmr:Mmar10_2716"/>
<comment type="catalytic activity">
    <reaction evidence="10">
        <text>adenylyl-molybdopterin + molybdate = Mo-molybdopterin + AMP + H(+)</text>
        <dbReference type="Rhea" id="RHEA:35047"/>
        <dbReference type="ChEBI" id="CHEBI:15378"/>
        <dbReference type="ChEBI" id="CHEBI:36264"/>
        <dbReference type="ChEBI" id="CHEBI:62727"/>
        <dbReference type="ChEBI" id="CHEBI:71302"/>
        <dbReference type="ChEBI" id="CHEBI:456215"/>
        <dbReference type="EC" id="2.10.1.1"/>
    </reaction>
</comment>
<organism evidence="13 14">
    <name type="scientific">Maricaulis maris (strain MCS10)</name>
    <name type="common">Caulobacter maris</name>
    <dbReference type="NCBI Taxonomy" id="394221"/>
    <lineage>
        <taxon>Bacteria</taxon>
        <taxon>Pseudomonadati</taxon>
        <taxon>Pseudomonadota</taxon>
        <taxon>Alphaproteobacteria</taxon>
        <taxon>Maricaulales</taxon>
        <taxon>Maricaulaceae</taxon>
        <taxon>Maricaulis</taxon>
    </lineage>
</organism>
<evidence type="ECO:0000256" key="1">
    <source>
        <dbReference type="ARBA" id="ARBA00001946"/>
    </source>
</evidence>
<dbReference type="PANTHER" id="PTHR10192:SF5">
    <property type="entry name" value="GEPHYRIN"/>
    <property type="match status" value="1"/>
</dbReference>
<name>Q0AL41_MARMM</name>
<dbReference type="SUPFAM" id="SSF63867">
    <property type="entry name" value="MoeA C-terminal domain-like"/>
    <property type="match status" value="1"/>
</dbReference>
<dbReference type="eggNOG" id="COG0303">
    <property type="taxonomic scope" value="Bacteria"/>
</dbReference>
<dbReference type="InterPro" id="IPR036135">
    <property type="entry name" value="MoeA_linker/N_sf"/>
</dbReference>
<evidence type="ECO:0000256" key="11">
    <source>
        <dbReference type="RuleBase" id="RU365090"/>
    </source>
</evidence>
<dbReference type="GO" id="GO:0006777">
    <property type="term" value="P:Mo-molybdopterin cofactor biosynthetic process"/>
    <property type="evidence" value="ECO:0007669"/>
    <property type="project" value="UniProtKB-UniRule"/>
</dbReference>
<keyword evidence="6 11" id="KW-0808">Transferase</keyword>
<evidence type="ECO:0000256" key="7">
    <source>
        <dbReference type="ARBA" id="ARBA00022723"/>
    </source>
</evidence>
<comment type="cofactor">
    <cofactor evidence="1 11">
        <name>Mg(2+)</name>
        <dbReference type="ChEBI" id="CHEBI:18420"/>
    </cofactor>
</comment>
<protein>
    <recommendedName>
        <fullName evidence="11">Molybdopterin molybdenumtransferase</fullName>
        <ecNumber evidence="11">2.10.1.1</ecNumber>
    </recommendedName>
</protein>
<dbReference type="CDD" id="cd00887">
    <property type="entry name" value="MoeA"/>
    <property type="match status" value="1"/>
</dbReference>
<proteinExistence type="inferred from homology"/>
<dbReference type="Gene3D" id="2.40.340.10">
    <property type="entry name" value="MoeA, C-terminal, domain IV"/>
    <property type="match status" value="1"/>
</dbReference>
<evidence type="ECO:0000256" key="6">
    <source>
        <dbReference type="ARBA" id="ARBA00022679"/>
    </source>
</evidence>
<reference evidence="13 14" key="1">
    <citation type="submission" date="2006-08" db="EMBL/GenBank/DDBJ databases">
        <title>Complete sequence of Maricaulis maris MCS10.</title>
        <authorList>
            <consortium name="US DOE Joint Genome Institute"/>
            <person name="Copeland A."/>
            <person name="Lucas S."/>
            <person name="Lapidus A."/>
            <person name="Barry K."/>
            <person name="Detter J.C."/>
            <person name="Glavina del Rio T."/>
            <person name="Hammon N."/>
            <person name="Israni S."/>
            <person name="Dalin E."/>
            <person name="Tice H."/>
            <person name="Pitluck S."/>
            <person name="Saunders E."/>
            <person name="Brettin T."/>
            <person name="Bruce D."/>
            <person name="Han C."/>
            <person name="Tapia R."/>
            <person name="Gilna P."/>
            <person name="Schmutz J."/>
            <person name="Larimer F."/>
            <person name="Land M."/>
            <person name="Hauser L."/>
            <person name="Kyrpides N."/>
            <person name="Mikhailova N."/>
            <person name="Viollier P."/>
            <person name="Stephens C."/>
            <person name="Richardson P."/>
        </authorList>
    </citation>
    <scope>NUCLEOTIDE SEQUENCE [LARGE SCALE GENOMIC DNA]</scope>
    <source>
        <strain evidence="13 14">MCS10</strain>
    </source>
</reference>
<dbReference type="HOGENOM" id="CLU_010186_7_0_5"/>
<comment type="function">
    <text evidence="2 11">Catalyzes the insertion of molybdate into adenylated molybdopterin with the concomitant release of AMP.</text>
</comment>
<dbReference type="SUPFAM" id="SSF63882">
    <property type="entry name" value="MoeA N-terminal region -like"/>
    <property type="match status" value="1"/>
</dbReference>
<dbReference type="PANTHER" id="PTHR10192">
    <property type="entry name" value="MOLYBDOPTERIN BIOSYNTHESIS PROTEIN"/>
    <property type="match status" value="1"/>
</dbReference>
<dbReference type="GO" id="GO:0005829">
    <property type="term" value="C:cytosol"/>
    <property type="evidence" value="ECO:0007669"/>
    <property type="project" value="TreeGrafter"/>
</dbReference>
<dbReference type="Pfam" id="PF03453">
    <property type="entry name" value="MoeA_N"/>
    <property type="match status" value="1"/>
</dbReference>
<keyword evidence="5 11" id="KW-0500">Molybdenum</keyword>